<gene>
    <name evidence="3" type="primary">MIG1</name>
    <name evidence="3" type="ORF">CGGC5_v016258</name>
</gene>
<evidence type="ECO:0000313" key="4">
    <source>
        <dbReference type="Proteomes" id="UP000011096"/>
    </source>
</evidence>
<dbReference type="PROSITE" id="PS00028">
    <property type="entry name" value="ZINC_FINGER_C2H2_1"/>
    <property type="match status" value="1"/>
</dbReference>
<dbReference type="SMART" id="SM00355">
    <property type="entry name" value="ZnF_C2H2"/>
    <property type="match status" value="2"/>
</dbReference>
<feature type="domain" description="C2H2-type" evidence="2">
    <location>
        <begin position="316"/>
        <end position="343"/>
    </location>
</feature>
<keyword evidence="4" id="KW-1185">Reference proteome</keyword>
<dbReference type="InterPro" id="IPR013087">
    <property type="entry name" value="Znf_C2H2_type"/>
</dbReference>
<dbReference type="PROSITE" id="PS51257">
    <property type="entry name" value="PROKAR_LIPOPROTEIN"/>
    <property type="match status" value="1"/>
</dbReference>
<keyword evidence="1" id="KW-0862">Zinc</keyword>
<sequence length="391" mass="43281">MRELLIFQHGHSSTFSACPLSNTYLAFEETLGQPPTTNAEISGDIASFYRLTQLNHPEGVSSLSAEGYDNSVTSFHAGSFSLQEQCNTESSSSLIYGDVKTRIAGSYDSSGSLIPEEAPLLTCQDNRAVERTEPYNLDKSLGHVFDPALVNSSSNARRDNSSSFDSSHFAFESMQAVGESIDYSIGLPVGSNLGQHQQQQFLSDLPGATDVPFSMLNSLGNYHFASQPSEPTSDYSGRIMPSIMDPWDRLQPTYSDEIAIEAQHGDEPAIKPKLRKAYPKLKKVRGVKTYSCSVCLVSSGDVRSLREHMRCHEKTHACTVSGCAQSFSTSRDLTRHVKSAHSNTFLTCSICFAPIKVFSFQLFFTVKSWRLHFHMNVRFEHISPTMKGFCM</sequence>
<dbReference type="GO" id="GO:0008270">
    <property type="term" value="F:zinc ion binding"/>
    <property type="evidence" value="ECO:0007669"/>
    <property type="project" value="UniProtKB-KW"/>
</dbReference>
<keyword evidence="1" id="KW-0479">Metal-binding</keyword>
<dbReference type="AlphaFoldDB" id="A0A7J6IFR6"/>
<reference evidence="3 4" key="2">
    <citation type="submission" date="2020-04" db="EMBL/GenBank/DDBJ databases">
        <title>Genome sequencing and assembly of multiple isolates from the Colletotrichum gloeosporioides species complex.</title>
        <authorList>
            <person name="Gan P."/>
            <person name="Shirasu K."/>
        </authorList>
    </citation>
    <scope>NUCLEOTIDE SEQUENCE [LARGE SCALE GENOMIC DNA]</scope>
    <source>
        <strain evidence="3 4">Nara gc5</strain>
    </source>
</reference>
<dbReference type="RefSeq" id="XP_031882605.1">
    <property type="nucleotide sequence ID" value="XM_032020215.1"/>
</dbReference>
<evidence type="ECO:0000313" key="3">
    <source>
        <dbReference type="EMBL" id="KAF4475203.1"/>
    </source>
</evidence>
<reference evidence="3 4" key="1">
    <citation type="submission" date="2012-08" db="EMBL/GenBank/DDBJ databases">
        <authorList>
            <person name="Gan P.H.P."/>
            <person name="Ikeda K."/>
            <person name="Irieda H."/>
            <person name="Narusaka M."/>
            <person name="O'Connell R.J."/>
            <person name="Narusaka Y."/>
            <person name="Takano Y."/>
            <person name="Kubo Y."/>
            <person name="Shirasu K."/>
        </authorList>
    </citation>
    <scope>NUCLEOTIDE SEQUENCE [LARGE SCALE GENOMIC DNA]</scope>
    <source>
        <strain evidence="3 4">Nara gc5</strain>
    </source>
</reference>
<comment type="caution">
    <text evidence="3">The sequence shown here is derived from an EMBL/GenBank/DDBJ whole genome shotgun (WGS) entry which is preliminary data.</text>
</comment>
<dbReference type="GeneID" id="43604428"/>
<dbReference type="EMBL" id="ANPB02000010">
    <property type="protein sequence ID" value="KAF4475203.1"/>
    <property type="molecule type" value="Genomic_DNA"/>
</dbReference>
<dbReference type="Proteomes" id="UP000011096">
    <property type="component" value="Unassembled WGS sequence"/>
</dbReference>
<dbReference type="InParanoid" id="A0A7J6IFR6"/>
<evidence type="ECO:0000259" key="2">
    <source>
        <dbReference type="PROSITE" id="PS50157"/>
    </source>
</evidence>
<dbReference type="Gene3D" id="3.30.160.60">
    <property type="entry name" value="Classic Zinc Finger"/>
    <property type="match status" value="1"/>
</dbReference>
<dbReference type="PROSITE" id="PS50157">
    <property type="entry name" value="ZINC_FINGER_C2H2_2"/>
    <property type="match status" value="1"/>
</dbReference>
<evidence type="ECO:0000256" key="1">
    <source>
        <dbReference type="PROSITE-ProRule" id="PRU00042"/>
    </source>
</evidence>
<dbReference type="InterPro" id="IPR036236">
    <property type="entry name" value="Znf_C2H2_sf"/>
</dbReference>
<protein>
    <submittedName>
        <fullName evidence="3">Regulatory protein MIG1</fullName>
    </submittedName>
</protein>
<accession>A0A7J6IFR6</accession>
<organism evidence="3 4">
    <name type="scientific">Colletotrichum fructicola (strain Nara gc5)</name>
    <name type="common">Anthracnose fungus</name>
    <name type="synonym">Colletotrichum gloeosporioides (strain Nara gc5)</name>
    <dbReference type="NCBI Taxonomy" id="1213859"/>
    <lineage>
        <taxon>Eukaryota</taxon>
        <taxon>Fungi</taxon>
        <taxon>Dikarya</taxon>
        <taxon>Ascomycota</taxon>
        <taxon>Pezizomycotina</taxon>
        <taxon>Sordariomycetes</taxon>
        <taxon>Hypocreomycetidae</taxon>
        <taxon>Glomerellales</taxon>
        <taxon>Glomerellaceae</taxon>
        <taxon>Colletotrichum</taxon>
        <taxon>Colletotrichum gloeosporioides species complex</taxon>
    </lineage>
</organism>
<dbReference type="OrthoDB" id="3437960at2759"/>
<name>A0A7J6IFR6_COLFN</name>
<keyword evidence="1" id="KW-0863">Zinc-finger</keyword>
<dbReference type="SUPFAM" id="SSF57667">
    <property type="entry name" value="beta-beta-alpha zinc fingers"/>
    <property type="match status" value="1"/>
</dbReference>
<proteinExistence type="predicted"/>